<comment type="caution">
    <text evidence="2">The sequence shown here is derived from an EMBL/GenBank/DDBJ whole genome shotgun (WGS) entry which is preliminary data.</text>
</comment>
<keyword evidence="3" id="KW-1185">Reference proteome</keyword>
<keyword evidence="1" id="KW-0732">Signal</keyword>
<name>A0A9P5TQL6_GYMJU</name>
<evidence type="ECO:0000313" key="3">
    <source>
        <dbReference type="Proteomes" id="UP000724874"/>
    </source>
</evidence>
<evidence type="ECO:0000313" key="2">
    <source>
        <dbReference type="EMBL" id="KAF8907672.1"/>
    </source>
</evidence>
<dbReference type="EMBL" id="JADNYJ010000014">
    <property type="protein sequence ID" value="KAF8907672.1"/>
    <property type="molecule type" value="Genomic_DNA"/>
</dbReference>
<evidence type="ECO:0000256" key="1">
    <source>
        <dbReference type="SAM" id="SignalP"/>
    </source>
</evidence>
<proteinExistence type="predicted"/>
<feature type="signal peptide" evidence="1">
    <location>
        <begin position="1"/>
        <end position="26"/>
    </location>
</feature>
<accession>A0A9P5TQL6</accession>
<protein>
    <recommendedName>
        <fullName evidence="4">Secreted protein</fullName>
    </recommendedName>
</protein>
<gene>
    <name evidence="2" type="ORF">CPB84DRAFT_1768512</name>
</gene>
<dbReference type="AlphaFoldDB" id="A0A9P5TQL6"/>
<organism evidence="2 3">
    <name type="scientific">Gymnopilus junonius</name>
    <name type="common">Spectacular rustgill mushroom</name>
    <name type="synonym">Gymnopilus spectabilis subsp. junonius</name>
    <dbReference type="NCBI Taxonomy" id="109634"/>
    <lineage>
        <taxon>Eukaryota</taxon>
        <taxon>Fungi</taxon>
        <taxon>Dikarya</taxon>
        <taxon>Basidiomycota</taxon>
        <taxon>Agaricomycotina</taxon>
        <taxon>Agaricomycetes</taxon>
        <taxon>Agaricomycetidae</taxon>
        <taxon>Agaricales</taxon>
        <taxon>Agaricineae</taxon>
        <taxon>Hymenogastraceae</taxon>
        <taxon>Gymnopilus</taxon>
    </lineage>
</organism>
<reference evidence="2" key="1">
    <citation type="submission" date="2020-11" db="EMBL/GenBank/DDBJ databases">
        <authorList>
            <consortium name="DOE Joint Genome Institute"/>
            <person name="Ahrendt S."/>
            <person name="Riley R."/>
            <person name="Andreopoulos W."/>
            <person name="LaButti K."/>
            <person name="Pangilinan J."/>
            <person name="Ruiz-duenas F.J."/>
            <person name="Barrasa J.M."/>
            <person name="Sanchez-Garcia M."/>
            <person name="Camarero S."/>
            <person name="Miyauchi S."/>
            <person name="Serrano A."/>
            <person name="Linde D."/>
            <person name="Babiker R."/>
            <person name="Drula E."/>
            <person name="Ayuso-Fernandez I."/>
            <person name="Pacheco R."/>
            <person name="Padilla G."/>
            <person name="Ferreira P."/>
            <person name="Barriuso J."/>
            <person name="Kellner H."/>
            <person name="Castanera R."/>
            <person name="Alfaro M."/>
            <person name="Ramirez L."/>
            <person name="Pisabarro A.G."/>
            <person name="Kuo A."/>
            <person name="Tritt A."/>
            <person name="Lipzen A."/>
            <person name="He G."/>
            <person name="Yan M."/>
            <person name="Ng V."/>
            <person name="Cullen D."/>
            <person name="Martin F."/>
            <person name="Rosso M.-N."/>
            <person name="Henrissat B."/>
            <person name="Hibbett D."/>
            <person name="Martinez A.T."/>
            <person name="Grigoriev I.V."/>
        </authorList>
    </citation>
    <scope>NUCLEOTIDE SEQUENCE</scope>
    <source>
        <strain evidence="2">AH 44721</strain>
    </source>
</reference>
<feature type="chain" id="PRO_5040126881" description="Secreted protein" evidence="1">
    <location>
        <begin position="27"/>
        <end position="94"/>
    </location>
</feature>
<sequence>MGSMSSQNPIFILMFLHMLMYTVSRSQKSGRAMLGVGIPECLQVVPEGKKQQKLIIGPQNRHHDPFSYLIVAAPLVIDGEFETFCQLSICRSLT</sequence>
<dbReference type="Proteomes" id="UP000724874">
    <property type="component" value="Unassembled WGS sequence"/>
</dbReference>
<evidence type="ECO:0008006" key="4">
    <source>
        <dbReference type="Google" id="ProtNLM"/>
    </source>
</evidence>